<name>A0ABQ7F6P0_BRACR</name>
<dbReference type="Proteomes" id="UP000266723">
    <property type="component" value="Unassembled WGS sequence"/>
</dbReference>
<accession>A0ABQ7F6P0</accession>
<organism evidence="1 2">
    <name type="scientific">Brassica cretica</name>
    <name type="common">Mustard</name>
    <dbReference type="NCBI Taxonomy" id="69181"/>
    <lineage>
        <taxon>Eukaryota</taxon>
        <taxon>Viridiplantae</taxon>
        <taxon>Streptophyta</taxon>
        <taxon>Embryophyta</taxon>
        <taxon>Tracheophyta</taxon>
        <taxon>Spermatophyta</taxon>
        <taxon>Magnoliopsida</taxon>
        <taxon>eudicotyledons</taxon>
        <taxon>Gunneridae</taxon>
        <taxon>Pentapetalae</taxon>
        <taxon>rosids</taxon>
        <taxon>malvids</taxon>
        <taxon>Brassicales</taxon>
        <taxon>Brassicaceae</taxon>
        <taxon>Brassiceae</taxon>
        <taxon>Brassica</taxon>
    </lineage>
</organism>
<reference evidence="1 2" key="1">
    <citation type="journal article" date="2020" name="BMC Genomics">
        <title>Intraspecific diversification of the crop wild relative Brassica cretica Lam. using demographic model selection.</title>
        <authorList>
            <person name="Kioukis A."/>
            <person name="Michalopoulou V.A."/>
            <person name="Briers L."/>
            <person name="Pirintsos S."/>
            <person name="Studholme D.J."/>
            <person name="Pavlidis P."/>
            <person name="Sarris P.F."/>
        </authorList>
    </citation>
    <scope>NUCLEOTIDE SEQUENCE [LARGE SCALE GENOMIC DNA]</scope>
    <source>
        <strain evidence="2">cv. PFS-1207/04</strain>
    </source>
</reference>
<comment type="caution">
    <text evidence="1">The sequence shown here is derived from an EMBL/GenBank/DDBJ whole genome shotgun (WGS) entry which is preliminary data.</text>
</comment>
<dbReference type="EMBL" id="QGKV02000297">
    <property type="protein sequence ID" value="KAF3610684.1"/>
    <property type="molecule type" value="Genomic_DNA"/>
</dbReference>
<evidence type="ECO:0000313" key="1">
    <source>
        <dbReference type="EMBL" id="KAF3610684.1"/>
    </source>
</evidence>
<keyword evidence="2" id="KW-1185">Reference proteome</keyword>
<protein>
    <submittedName>
        <fullName evidence="1">Uncharacterized protein</fullName>
    </submittedName>
</protein>
<proteinExistence type="predicted"/>
<sequence length="140" mass="16299">MNPETPVHSQSLLSVPNFIDISLVRKLARRYAYGAPGPSDLSKKQEKIKEGGRLEEEEVVVDFVVVDVVVVDVDTEVEDVIRRKWWWMLCWWMWIRRRKTRGEEGDGGYGGSEQKILLIIQELNKLVYIVCLQFYQQANS</sequence>
<evidence type="ECO:0000313" key="2">
    <source>
        <dbReference type="Proteomes" id="UP000266723"/>
    </source>
</evidence>
<gene>
    <name evidence="1" type="ORF">DY000_02045903</name>
</gene>